<sequence length="313" mass="36884">MRRLLLSCLTEKMRYRVLYLLNHKRRLSFSTPRSFTEKLYCRMYQPLPEFSRLADKFAVRSYVQEKLGESALIPLYKSTRHVTLDTFADLPESFVMKSTHGAGQVRIIHDKSKEDLAKLAEEANGWMEKAYSRYEKHYQRITPRIIFEKLLLRSNGQPPADYKIHIFNNGKRQFEFIQLIDGRFAKTTQDLFLADWSRPHFSRNNRMPGSDLPEIVDRPAELDRMMEQARELAAPFGYCRVDFYLFEGRVYFGELTFTPGGGNLRFIDPYWDMVLGSYFAWPDEPEDGTPLTTRYRVGKRLRQLTGTFQQHTN</sequence>
<protein>
    <submittedName>
        <fullName evidence="1">ATP-grasp fold amidoligase family protein</fullName>
    </submittedName>
</protein>
<name>A0AA41ZFC3_9GAMM</name>
<organism evidence="1 2">
    <name type="scientific">Larsenimonas rhizosphaerae</name>
    <dbReference type="NCBI Taxonomy" id="2944682"/>
    <lineage>
        <taxon>Bacteria</taxon>
        <taxon>Pseudomonadati</taxon>
        <taxon>Pseudomonadota</taxon>
        <taxon>Gammaproteobacteria</taxon>
        <taxon>Oceanospirillales</taxon>
        <taxon>Halomonadaceae</taxon>
        <taxon>Larsenimonas</taxon>
    </lineage>
</organism>
<dbReference type="RefSeq" id="WP_250935202.1">
    <property type="nucleotide sequence ID" value="NZ_JAMLJK010000001.1"/>
</dbReference>
<keyword evidence="2" id="KW-1185">Reference proteome</keyword>
<dbReference type="Pfam" id="PF14305">
    <property type="entry name" value="ATPgrasp_TupA"/>
    <property type="match status" value="1"/>
</dbReference>
<dbReference type="EMBL" id="JAPIVE010000002">
    <property type="protein sequence ID" value="MCX2524252.1"/>
    <property type="molecule type" value="Genomic_DNA"/>
</dbReference>
<dbReference type="InterPro" id="IPR029465">
    <property type="entry name" value="ATPgrasp_TupA"/>
</dbReference>
<dbReference type="Proteomes" id="UP001165678">
    <property type="component" value="Unassembled WGS sequence"/>
</dbReference>
<reference evidence="1" key="1">
    <citation type="submission" date="2022-11" db="EMBL/GenBank/DDBJ databases">
        <title>Larsenimonas rhizosphaerae sp. nov., isolated from a tidal mudflat.</title>
        <authorList>
            <person name="Lee S.D."/>
            <person name="Kim I.S."/>
        </authorList>
    </citation>
    <scope>NUCLEOTIDE SEQUENCE</scope>
    <source>
        <strain evidence="1">GH2-1</strain>
    </source>
</reference>
<proteinExistence type="predicted"/>
<dbReference type="SUPFAM" id="SSF56059">
    <property type="entry name" value="Glutathione synthetase ATP-binding domain-like"/>
    <property type="match status" value="1"/>
</dbReference>
<comment type="caution">
    <text evidence="1">The sequence shown here is derived from an EMBL/GenBank/DDBJ whole genome shotgun (WGS) entry which is preliminary data.</text>
</comment>
<dbReference type="AlphaFoldDB" id="A0AA41ZFC3"/>
<accession>A0AA41ZFC3</accession>
<gene>
    <name evidence="1" type="ORF">OQ287_08360</name>
</gene>
<evidence type="ECO:0000313" key="1">
    <source>
        <dbReference type="EMBL" id="MCX2524252.1"/>
    </source>
</evidence>
<evidence type="ECO:0000313" key="2">
    <source>
        <dbReference type="Proteomes" id="UP001165678"/>
    </source>
</evidence>